<protein>
    <submittedName>
        <fullName evidence="2">Uncharacterized protein</fullName>
    </submittedName>
</protein>
<dbReference type="PATRIC" id="fig|431306.5.peg.2553"/>
<evidence type="ECO:0000256" key="1">
    <source>
        <dbReference type="SAM" id="Phobius"/>
    </source>
</evidence>
<keyword evidence="1" id="KW-0472">Membrane</keyword>
<proteinExistence type="predicted"/>
<accession>A0A0U5F9Y2</accession>
<evidence type="ECO:0000313" key="2">
    <source>
        <dbReference type="EMBL" id="CEF57162.1"/>
    </source>
</evidence>
<dbReference type="STRING" id="431306.AGA_2476"/>
<dbReference type="EMBL" id="LN609302">
    <property type="protein sequence ID" value="CEF57162.1"/>
    <property type="molecule type" value="Genomic_DNA"/>
</dbReference>
<name>A0A0U5F9Y2_9PROT</name>
<feature type="transmembrane region" description="Helical" evidence="1">
    <location>
        <begin position="14"/>
        <end position="40"/>
    </location>
</feature>
<dbReference type="Proteomes" id="UP000068250">
    <property type="component" value="Chromosome I"/>
</dbReference>
<evidence type="ECO:0000313" key="3">
    <source>
        <dbReference type="Proteomes" id="UP000068250"/>
    </source>
</evidence>
<sequence length="58" mass="6119">MGIYLCVTLLGLDLIAYLLGGNTTAFGIAVVAFLIPVVIMSSYTLTHIEKDGSPSAHH</sequence>
<keyword evidence="1" id="KW-0812">Transmembrane</keyword>
<reference evidence="3" key="1">
    <citation type="submission" date="2014-09" db="EMBL/GenBank/DDBJ databases">
        <authorList>
            <person name="Illeghems K.G."/>
        </authorList>
    </citation>
    <scope>NUCLEOTIDE SEQUENCE [LARGE SCALE GENOMIC DNA]</scope>
    <source>
        <strain evidence="3">LMG 23848T</strain>
    </source>
</reference>
<keyword evidence="1" id="KW-1133">Transmembrane helix</keyword>
<dbReference type="AlphaFoldDB" id="A0A0U5F9Y2"/>
<organism evidence="2 3">
    <name type="scientific">Acetobacter ghanensis</name>
    <dbReference type="NCBI Taxonomy" id="431306"/>
    <lineage>
        <taxon>Bacteria</taxon>
        <taxon>Pseudomonadati</taxon>
        <taxon>Pseudomonadota</taxon>
        <taxon>Alphaproteobacteria</taxon>
        <taxon>Acetobacterales</taxon>
        <taxon>Acetobacteraceae</taxon>
        <taxon>Acetobacter</taxon>
    </lineage>
</organism>
<dbReference type="RefSeq" id="WP_172793744.1">
    <property type="nucleotide sequence ID" value="NZ_JBNZCO010000002.1"/>
</dbReference>
<gene>
    <name evidence="2" type="ORF">AGA_2476</name>
</gene>